<keyword evidence="1" id="KW-0808">Transferase</keyword>
<keyword evidence="1" id="KW-0418">Kinase</keyword>
<dbReference type="PANTHER" id="PTHR35526:SF6">
    <property type="entry name" value="SLR1861 PROTEIN"/>
    <property type="match status" value="1"/>
</dbReference>
<dbReference type="AlphaFoldDB" id="A0A7C9BHR0"/>
<protein>
    <submittedName>
        <fullName evidence="3">Anti-sigma regulatory factor</fullName>
    </submittedName>
</protein>
<comment type="caution">
    <text evidence="3">The sequence shown here is derived from an EMBL/GenBank/DDBJ whole genome shotgun (WGS) entry which is preliminary data.</text>
</comment>
<dbReference type="Gene3D" id="3.30.565.10">
    <property type="entry name" value="Histidine kinase-like ATPase, C-terminal domain"/>
    <property type="match status" value="1"/>
</dbReference>
<dbReference type="InterPro" id="IPR036890">
    <property type="entry name" value="HATPase_C_sf"/>
</dbReference>
<keyword evidence="4" id="KW-1185">Reference proteome</keyword>
<dbReference type="Pfam" id="PF13581">
    <property type="entry name" value="HATPase_c_2"/>
    <property type="match status" value="1"/>
</dbReference>
<evidence type="ECO:0000313" key="3">
    <source>
        <dbReference type="EMBL" id="MPR35321.1"/>
    </source>
</evidence>
<dbReference type="Proteomes" id="UP000479293">
    <property type="component" value="Unassembled WGS sequence"/>
</dbReference>
<sequence length="138" mass="15373">MESKVFPGTVESIDLIRQHISELAQQAGLSKKASYNLRLAADEIATNIVLYGYEEAGLEGEIEVLHAFTDEGLVVVFEDTAAPFDPLTRELPDEEDLALPLEERNIGGLGIFLTVKGVDDFSYERVADRNRNIFKMNK</sequence>
<organism evidence="3 4">
    <name type="scientific">Salmonirosea aquatica</name>
    <dbReference type="NCBI Taxonomy" id="2654236"/>
    <lineage>
        <taxon>Bacteria</taxon>
        <taxon>Pseudomonadati</taxon>
        <taxon>Bacteroidota</taxon>
        <taxon>Cytophagia</taxon>
        <taxon>Cytophagales</taxon>
        <taxon>Spirosomataceae</taxon>
        <taxon>Salmonirosea</taxon>
    </lineage>
</organism>
<dbReference type="InterPro" id="IPR050267">
    <property type="entry name" value="Anti-sigma-factor_SerPK"/>
</dbReference>
<evidence type="ECO:0000259" key="2">
    <source>
        <dbReference type="Pfam" id="PF13581"/>
    </source>
</evidence>
<name>A0A7C9BHR0_9BACT</name>
<proteinExistence type="predicted"/>
<reference evidence="3 4" key="1">
    <citation type="submission" date="2019-10" db="EMBL/GenBank/DDBJ databases">
        <title>Draft Genome Sequence of Cytophagaceae sp. SJW1-29.</title>
        <authorList>
            <person name="Choi A."/>
        </authorList>
    </citation>
    <scope>NUCLEOTIDE SEQUENCE [LARGE SCALE GENOMIC DNA]</scope>
    <source>
        <strain evidence="3 4">SJW1-29</strain>
    </source>
</reference>
<accession>A0A7C9BHR0</accession>
<feature type="domain" description="Histidine kinase/HSP90-like ATPase" evidence="2">
    <location>
        <begin position="6"/>
        <end position="132"/>
    </location>
</feature>
<gene>
    <name evidence="3" type="ORF">GBK04_18690</name>
</gene>
<evidence type="ECO:0000313" key="4">
    <source>
        <dbReference type="Proteomes" id="UP000479293"/>
    </source>
</evidence>
<dbReference type="CDD" id="cd16936">
    <property type="entry name" value="HATPase_RsbW-like"/>
    <property type="match status" value="1"/>
</dbReference>
<dbReference type="GO" id="GO:0004674">
    <property type="term" value="F:protein serine/threonine kinase activity"/>
    <property type="evidence" value="ECO:0007669"/>
    <property type="project" value="UniProtKB-KW"/>
</dbReference>
<keyword evidence="1" id="KW-0723">Serine/threonine-protein kinase</keyword>
<dbReference type="EMBL" id="WHLY01000002">
    <property type="protein sequence ID" value="MPR35321.1"/>
    <property type="molecule type" value="Genomic_DNA"/>
</dbReference>
<evidence type="ECO:0000256" key="1">
    <source>
        <dbReference type="ARBA" id="ARBA00022527"/>
    </source>
</evidence>
<dbReference type="InterPro" id="IPR003594">
    <property type="entry name" value="HATPase_dom"/>
</dbReference>
<dbReference type="PANTHER" id="PTHR35526">
    <property type="entry name" value="ANTI-SIGMA-F FACTOR RSBW-RELATED"/>
    <property type="match status" value="1"/>
</dbReference>
<dbReference type="RefSeq" id="WP_152762271.1">
    <property type="nucleotide sequence ID" value="NZ_WHLY01000002.1"/>
</dbReference>